<dbReference type="InterPro" id="IPR051055">
    <property type="entry name" value="PIF1_helicase"/>
</dbReference>
<dbReference type="EMBL" id="CM010715">
    <property type="protein sequence ID" value="RZC45255.1"/>
    <property type="molecule type" value="Genomic_DNA"/>
</dbReference>
<evidence type="ECO:0000313" key="3">
    <source>
        <dbReference type="EMBL" id="RZC45255.1"/>
    </source>
</evidence>
<keyword evidence="1" id="KW-0067">ATP-binding</keyword>
<dbReference type="Gramene" id="RZC45255">
    <property type="protein sequence ID" value="RZC45255"/>
    <property type="gene ID" value="C5167_038197"/>
</dbReference>
<dbReference type="AlphaFoldDB" id="A0A4Y7ICV0"/>
<dbReference type="EC" id="5.6.2.3" evidence="1"/>
<name>A0A4Y7ICV0_PAPSO</name>
<organism evidence="3 4">
    <name type="scientific">Papaver somniferum</name>
    <name type="common">Opium poppy</name>
    <dbReference type="NCBI Taxonomy" id="3469"/>
    <lineage>
        <taxon>Eukaryota</taxon>
        <taxon>Viridiplantae</taxon>
        <taxon>Streptophyta</taxon>
        <taxon>Embryophyta</taxon>
        <taxon>Tracheophyta</taxon>
        <taxon>Spermatophyta</taxon>
        <taxon>Magnoliopsida</taxon>
        <taxon>Ranunculales</taxon>
        <taxon>Papaveraceae</taxon>
        <taxon>Papaveroideae</taxon>
        <taxon>Papaver</taxon>
    </lineage>
</organism>
<comment type="cofactor">
    <cofactor evidence="1">
        <name>Mg(2+)</name>
        <dbReference type="ChEBI" id="CHEBI:18420"/>
    </cofactor>
</comment>
<feature type="domain" description="DNA helicase Pif1-like DEAD-box helicase" evidence="2">
    <location>
        <begin position="7"/>
        <end position="112"/>
    </location>
</feature>
<keyword evidence="1" id="KW-0547">Nucleotide-binding</keyword>
<dbReference type="Pfam" id="PF05970">
    <property type="entry name" value="PIF1"/>
    <property type="match status" value="1"/>
</dbReference>
<keyword evidence="1" id="KW-0227">DNA damage</keyword>
<reference evidence="3 4" key="1">
    <citation type="journal article" date="2018" name="Science">
        <title>The opium poppy genome and morphinan production.</title>
        <authorList>
            <person name="Guo L."/>
            <person name="Winzer T."/>
            <person name="Yang X."/>
            <person name="Li Y."/>
            <person name="Ning Z."/>
            <person name="He Z."/>
            <person name="Teodor R."/>
            <person name="Lu Y."/>
            <person name="Bowser T.A."/>
            <person name="Graham I.A."/>
            <person name="Ye K."/>
        </authorList>
    </citation>
    <scope>NUCLEOTIDE SEQUENCE [LARGE SCALE GENOMIC DNA]</scope>
    <source>
        <strain evidence="4">cv. HN1</strain>
        <tissue evidence="3">Leaves</tissue>
    </source>
</reference>
<evidence type="ECO:0000256" key="1">
    <source>
        <dbReference type="RuleBase" id="RU363044"/>
    </source>
</evidence>
<dbReference type="GO" id="GO:0006310">
    <property type="term" value="P:DNA recombination"/>
    <property type="evidence" value="ECO:0007669"/>
    <property type="project" value="UniProtKB-KW"/>
</dbReference>
<dbReference type="STRING" id="3469.A0A4Y7ICV0"/>
<gene>
    <name evidence="3" type="ORF">C5167_038197</name>
</gene>
<dbReference type="Proteomes" id="UP000316621">
    <property type="component" value="Chromosome 1"/>
</dbReference>
<dbReference type="Gene3D" id="3.40.50.300">
    <property type="entry name" value="P-loop containing nucleotide triphosphate hydrolases"/>
    <property type="match status" value="1"/>
</dbReference>
<dbReference type="GO" id="GO:0006281">
    <property type="term" value="P:DNA repair"/>
    <property type="evidence" value="ECO:0007669"/>
    <property type="project" value="UniProtKB-KW"/>
</dbReference>
<keyword evidence="1" id="KW-0234">DNA repair</keyword>
<dbReference type="GO" id="GO:0005524">
    <property type="term" value="F:ATP binding"/>
    <property type="evidence" value="ECO:0007669"/>
    <property type="project" value="UniProtKB-KW"/>
</dbReference>
<dbReference type="PANTHER" id="PTHR47642">
    <property type="entry name" value="ATP-DEPENDENT DNA HELICASE"/>
    <property type="match status" value="1"/>
</dbReference>
<dbReference type="PANTHER" id="PTHR47642:SF5">
    <property type="entry name" value="ATP-DEPENDENT DNA HELICASE"/>
    <property type="match status" value="1"/>
</dbReference>
<sequence length="202" mass="22820">MREFFNNEKSVRIMAPTGVDASNTGGSTIHHELAITADRNLSYKKLEAERCRRMQVDFKDTKLIIINEYNMIGRKMLTNINLRLRDIFLTSEPFGNVSIVLVGDMRQLSHVFDMPLYVEGGGELQLTYYAANHNCQRLRRLGLPVARIPSKNNYATAKEANSDEAKSHNKIDIVFWGGMRAYSVTTYLLLGNNGSQELGVDS</sequence>
<comment type="similarity">
    <text evidence="1">Belongs to the helicase family.</text>
</comment>
<keyword evidence="1" id="KW-0378">Hydrolase</keyword>
<dbReference type="GO" id="GO:0000723">
    <property type="term" value="P:telomere maintenance"/>
    <property type="evidence" value="ECO:0007669"/>
    <property type="project" value="InterPro"/>
</dbReference>
<protein>
    <recommendedName>
        <fullName evidence="1">ATP-dependent DNA helicase</fullName>
        <ecNumber evidence="1">5.6.2.3</ecNumber>
    </recommendedName>
</protein>
<keyword evidence="1" id="KW-0347">Helicase</keyword>
<accession>A0A4Y7ICV0</accession>
<dbReference type="GO" id="GO:0043139">
    <property type="term" value="F:5'-3' DNA helicase activity"/>
    <property type="evidence" value="ECO:0007669"/>
    <property type="project" value="UniProtKB-EC"/>
</dbReference>
<evidence type="ECO:0000259" key="2">
    <source>
        <dbReference type="Pfam" id="PF05970"/>
    </source>
</evidence>
<dbReference type="InterPro" id="IPR027417">
    <property type="entry name" value="P-loop_NTPase"/>
</dbReference>
<proteinExistence type="inferred from homology"/>
<dbReference type="GO" id="GO:0016887">
    <property type="term" value="F:ATP hydrolysis activity"/>
    <property type="evidence" value="ECO:0007669"/>
    <property type="project" value="RHEA"/>
</dbReference>
<evidence type="ECO:0000313" key="4">
    <source>
        <dbReference type="Proteomes" id="UP000316621"/>
    </source>
</evidence>
<keyword evidence="1" id="KW-0233">DNA recombination</keyword>
<comment type="catalytic activity">
    <reaction evidence="1">
        <text>ATP + H2O = ADP + phosphate + H(+)</text>
        <dbReference type="Rhea" id="RHEA:13065"/>
        <dbReference type="ChEBI" id="CHEBI:15377"/>
        <dbReference type="ChEBI" id="CHEBI:15378"/>
        <dbReference type="ChEBI" id="CHEBI:30616"/>
        <dbReference type="ChEBI" id="CHEBI:43474"/>
        <dbReference type="ChEBI" id="CHEBI:456216"/>
        <dbReference type="EC" id="5.6.2.3"/>
    </reaction>
</comment>
<dbReference type="SUPFAM" id="SSF52540">
    <property type="entry name" value="P-loop containing nucleoside triphosphate hydrolases"/>
    <property type="match status" value="1"/>
</dbReference>
<keyword evidence="4" id="KW-1185">Reference proteome</keyword>
<dbReference type="InterPro" id="IPR010285">
    <property type="entry name" value="DNA_helicase_pif1-like_DEAD"/>
</dbReference>